<evidence type="ECO:0000313" key="4">
    <source>
        <dbReference type="EMBL" id="TYS56424.1"/>
    </source>
</evidence>
<dbReference type="PROSITE" id="PS00227">
    <property type="entry name" value="TUBULIN"/>
    <property type="match status" value="1"/>
</dbReference>
<dbReference type="SMART" id="SM00864">
    <property type="entry name" value="Tubulin"/>
    <property type="match status" value="1"/>
</dbReference>
<dbReference type="GO" id="GO:0005874">
    <property type="term" value="C:microtubule"/>
    <property type="evidence" value="ECO:0007669"/>
    <property type="project" value="InterPro"/>
</dbReference>
<dbReference type="AlphaFoldDB" id="A0A5D4S2U1"/>
<sequence length="363" mass="40281">MMRVGVIGIGQGGCSVANIFAQNGYDCLGINYSQSDLNSCPDVERKHLLIGSEGVGKDRALATSLMQHNWEKTVEVVKEQFSQTSTKLIFVLFSTGGGTGSGVSSIFLDLLANELDDKVIVAVPILPHKTESAISHQNTLECIKELSEVEVCILPIDNNRSSSSNKLFLYKEVNESFFTTIDDIINQTSLSSPYSNLDETDLLKLLSTVGWCTISQLNLVSMNGQVNLSKESIIDSLDQSHSIFMKSNPSKVLRVGMTYHGQETLMKMINPESITAKFTNSPLDIFEGWYPSSSEGKLRVVYTGLSFDRERLNEIEYKTLSDTETLQNVLNQSHKVSVKTQVNLNKPTKQRKSLSSILEKYKK</sequence>
<organism evidence="4 5">
    <name type="scientific">Rossellomorea marisflavi</name>
    <dbReference type="NCBI Taxonomy" id="189381"/>
    <lineage>
        <taxon>Bacteria</taxon>
        <taxon>Bacillati</taxon>
        <taxon>Bacillota</taxon>
        <taxon>Bacilli</taxon>
        <taxon>Bacillales</taxon>
        <taxon>Bacillaceae</taxon>
        <taxon>Rossellomorea</taxon>
    </lineage>
</organism>
<dbReference type="GO" id="GO:0005525">
    <property type="term" value="F:GTP binding"/>
    <property type="evidence" value="ECO:0007669"/>
    <property type="project" value="UniProtKB-KW"/>
</dbReference>
<evidence type="ECO:0000313" key="5">
    <source>
        <dbReference type="Proteomes" id="UP000322997"/>
    </source>
</evidence>
<evidence type="ECO:0000259" key="3">
    <source>
        <dbReference type="SMART" id="SM00864"/>
    </source>
</evidence>
<dbReference type="Pfam" id="PF00091">
    <property type="entry name" value="Tubulin"/>
    <property type="match status" value="1"/>
</dbReference>
<dbReference type="InterPro" id="IPR003008">
    <property type="entry name" value="Tubulin_FtsZ_GTPase"/>
</dbReference>
<proteinExistence type="predicted"/>
<dbReference type="SUPFAM" id="SSF52490">
    <property type="entry name" value="Tubulin nucleotide-binding domain-like"/>
    <property type="match status" value="1"/>
</dbReference>
<dbReference type="InterPro" id="IPR036525">
    <property type="entry name" value="Tubulin/FtsZ_GTPase_sf"/>
</dbReference>
<dbReference type="Proteomes" id="UP000322997">
    <property type="component" value="Unassembled WGS sequence"/>
</dbReference>
<accession>A0A5D4S2U1</accession>
<keyword evidence="1" id="KW-0547">Nucleotide-binding</keyword>
<gene>
    <name evidence="4" type="ORF">FZC83_02280</name>
</gene>
<dbReference type="GO" id="GO:0007017">
    <property type="term" value="P:microtubule-based process"/>
    <property type="evidence" value="ECO:0007669"/>
    <property type="project" value="InterPro"/>
</dbReference>
<evidence type="ECO:0000256" key="1">
    <source>
        <dbReference type="ARBA" id="ARBA00022741"/>
    </source>
</evidence>
<dbReference type="RefSeq" id="WP_148984457.1">
    <property type="nucleotide sequence ID" value="NZ_JBNILK010000001.1"/>
</dbReference>
<dbReference type="EMBL" id="VTEQ01000001">
    <property type="protein sequence ID" value="TYS56424.1"/>
    <property type="molecule type" value="Genomic_DNA"/>
</dbReference>
<evidence type="ECO:0000256" key="2">
    <source>
        <dbReference type="ARBA" id="ARBA00023134"/>
    </source>
</evidence>
<keyword evidence="2" id="KW-0342">GTP-binding</keyword>
<dbReference type="InterPro" id="IPR017975">
    <property type="entry name" value="Tubulin_CS"/>
</dbReference>
<dbReference type="Gene3D" id="3.40.50.1440">
    <property type="entry name" value="Tubulin/FtsZ, GTPase domain"/>
    <property type="match status" value="1"/>
</dbReference>
<name>A0A5D4S2U1_9BACI</name>
<feature type="domain" description="Tubulin/FtsZ GTPase" evidence="3">
    <location>
        <begin position="3"/>
        <end position="200"/>
    </location>
</feature>
<reference evidence="4 5" key="1">
    <citation type="submission" date="2019-08" db="EMBL/GenBank/DDBJ databases">
        <title>Bacillus genomes from the desert of Cuatro Cienegas, Coahuila.</title>
        <authorList>
            <person name="Olmedo-Alvarez G."/>
        </authorList>
    </citation>
    <scope>NUCLEOTIDE SEQUENCE [LARGE SCALE GENOMIC DNA]</scope>
    <source>
        <strain evidence="4 5">CH108_3D</strain>
    </source>
</reference>
<protein>
    <recommendedName>
        <fullName evidence="3">Tubulin/FtsZ GTPase domain-containing protein</fullName>
    </recommendedName>
</protein>
<comment type="caution">
    <text evidence="4">The sequence shown here is derived from an EMBL/GenBank/DDBJ whole genome shotgun (WGS) entry which is preliminary data.</text>
</comment>